<organism evidence="1 2">
    <name type="scientific">Entomophthora muscae</name>
    <dbReference type="NCBI Taxonomy" id="34485"/>
    <lineage>
        <taxon>Eukaryota</taxon>
        <taxon>Fungi</taxon>
        <taxon>Fungi incertae sedis</taxon>
        <taxon>Zoopagomycota</taxon>
        <taxon>Entomophthoromycotina</taxon>
        <taxon>Entomophthoromycetes</taxon>
        <taxon>Entomophthorales</taxon>
        <taxon>Entomophthoraceae</taxon>
        <taxon>Entomophthora</taxon>
    </lineage>
</organism>
<accession>A0ACC2SYN0</accession>
<reference evidence="1" key="1">
    <citation type="submission" date="2022-04" db="EMBL/GenBank/DDBJ databases">
        <title>Genome of the entomopathogenic fungus Entomophthora muscae.</title>
        <authorList>
            <person name="Elya C."/>
            <person name="Lovett B.R."/>
            <person name="Lee E."/>
            <person name="Macias A.M."/>
            <person name="Hajek A.E."/>
            <person name="De Bivort B.L."/>
            <person name="Kasson M.T."/>
            <person name="De Fine Licht H.H."/>
            <person name="Stajich J.E."/>
        </authorList>
    </citation>
    <scope>NUCLEOTIDE SEQUENCE</scope>
    <source>
        <strain evidence="1">Berkeley</strain>
    </source>
</reference>
<dbReference type="EMBL" id="QTSX02004185">
    <property type="protein sequence ID" value="KAJ9067415.1"/>
    <property type="molecule type" value="Genomic_DNA"/>
</dbReference>
<gene>
    <name evidence="1" type="primary">HOF1_8</name>
    <name evidence="1" type="ORF">DSO57_1039329</name>
</gene>
<evidence type="ECO:0000313" key="1">
    <source>
        <dbReference type="EMBL" id="KAJ9067415.1"/>
    </source>
</evidence>
<keyword evidence="2" id="KW-1185">Reference proteome</keyword>
<protein>
    <submittedName>
        <fullName evidence="1">Formin-binding protein</fullName>
    </submittedName>
</protein>
<comment type="caution">
    <text evidence="1">The sequence shown here is derived from an EMBL/GenBank/DDBJ whole genome shotgun (WGS) entry which is preliminary data.</text>
</comment>
<proteinExistence type="predicted"/>
<name>A0ACC2SYN0_9FUNG</name>
<dbReference type="Proteomes" id="UP001165960">
    <property type="component" value="Unassembled WGS sequence"/>
</dbReference>
<sequence>MGQKILKKAQVRQYKMKELEQEYTRLSGELEEATRIWQHDWRVSCRLFQELEEERIEFIKKICWDSFCNIIASAPYDDEVGRWGRVANLSCERIRTALQNITVEHEIQSFH</sequence>
<evidence type="ECO:0000313" key="2">
    <source>
        <dbReference type="Proteomes" id="UP001165960"/>
    </source>
</evidence>